<evidence type="ECO:0000313" key="2">
    <source>
        <dbReference type="Proteomes" id="UP000664771"/>
    </source>
</evidence>
<dbReference type="RefSeq" id="WP_207883782.1">
    <property type="nucleotide sequence ID" value="NZ_JAFVMF010000030.1"/>
</dbReference>
<sequence length="112" mass="13176">MSVIRRLRTWRDANVWPWREIRRLKQEIGSLTIEQAGLQWKIDTVTADRDKAVCRRRELYRELESTVDRVLELAEESAVAKKERDALRSSIASGRYMTRNPSTGRFERVTAL</sequence>
<dbReference type="EMBL" id="JAFVMF010000030">
    <property type="protein sequence ID" value="MBO1361795.1"/>
    <property type="molecule type" value="Genomic_DNA"/>
</dbReference>
<reference evidence="1 2" key="1">
    <citation type="submission" date="2021-03" db="EMBL/GenBank/DDBJ databases">
        <title>The complete genome sequence of Acetobacter sacchari TBRC 11175.</title>
        <authorList>
            <person name="Charoenyingcharoen P."/>
            <person name="Yukphan P."/>
        </authorList>
    </citation>
    <scope>NUCLEOTIDE SEQUENCE [LARGE SCALE GENOMIC DNA]</scope>
    <source>
        <strain evidence="1 2">TBRC 11175</strain>
    </source>
</reference>
<accession>A0ABS3M0Y2</accession>
<dbReference type="Proteomes" id="UP000664771">
    <property type="component" value="Unassembled WGS sequence"/>
</dbReference>
<proteinExistence type="predicted"/>
<name>A0ABS3M0Y2_9PROT</name>
<comment type="caution">
    <text evidence="1">The sequence shown here is derived from an EMBL/GenBank/DDBJ whole genome shotgun (WGS) entry which is preliminary data.</text>
</comment>
<evidence type="ECO:0000313" key="1">
    <source>
        <dbReference type="EMBL" id="MBO1361795.1"/>
    </source>
</evidence>
<gene>
    <name evidence="1" type="ORF">J2D73_18595</name>
</gene>
<keyword evidence="2" id="KW-1185">Reference proteome</keyword>
<organism evidence="1 2">
    <name type="scientific">Acetobacter sacchari</name>
    <dbReference type="NCBI Taxonomy" id="2661687"/>
    <lineage>
        <taxon>Bacteria</taxon>
        <taxon>Pseudomonadati</taxon>
        <taxon>Pseudomonadota</taxon>
        <taxon>Alphaproteobacteria</taxon>
        <taxon>Acetobacterales</taxon>
        <taxon>Acetobacteraceae</taxon>
        <taxon>Acetobacter</taxon>
    </lineage>
</organism>
<protein>
    <submittedName>
        <fullName evidence="1">Uncharacterized protein</fullName>
    </submittedName>
</protein>